<evidence type="ECO:0000313" key="2">
    <source>
        <dbReference type="EMBL" id="SCX95894.1"/>
    </source>
</evidence>
<dbReference type="PANTHER" id="PTHR42912">
    <property type="entry name" value="METHYLTRANSFERASE"/>
    <property type="match status" value="1"/>
</dbReference>
<dbReference type="Pfam" id="PF08241">
    <property type="entry name" value="Methyltransf_11"/>
    <property type="match status" value="1"/>
</dbReference>
<dbReference type="PANTHER" id="PTHR42912:SF96">
    <property type="entry name" value="METHYLTRANSFERASE DOMAIN-CONTAINING PROTEIN"/>
    <property type="match status" value="1"/>
</dbReference>
<evidence type="ECO:0000259" key="1">
    <source>
        <dbReference type="Pfam" id="PF08241"/>
    </source>
</evidence>
<reference evidence="3" key="1">
    <citation type="submission" date="2016-10" db="EMBL/GenBank/DDBJ databases">
        <authorList>
            <person name="Varghese N."/>
        </authorList>
    </citation>
    <scope>NUCLEOTIDE SEQUENCE [LARGE SCALE GENOMIC DNA]</scope>
    <source>
        <strain evidence="3">HL 19</strain>
    </source>
</reference>
<name>A0A0P9CKX9_9GAMM</name>
<dbReference type="RefSeq" id="WP_054966641.1">
    <property type="nucleotide sequence ID" value="NZ_FMUN01000002.1"/>
</dbReference>
<dbReference type="GO" id="GO:0008757">
    <property type="term" value="F:S-adenosylmethionine-dependent methyltransferase activity"/>
    <property type="evidence" value="ECO:0007669"/>
    <property type="project" value="InterPro"/>
</dbReference>
<keyword evidence="2" id="KW-0489">Methyltransferase</keyword>
<proteinExistence type="predicted"/>
<dbReference type="InterPro" id="IPR029063">
    <property type="entry name" value="SAM-dependent_MTases_sf"/>
</dbReference>
<protein>
    <submittedName>
        <fullName evidence="2">Ubiquinone/menaquinone biosynthesis C-methylase UbiE</fullName>
    </submittedName>
</protein>
<dbReference type="STRING" id="381306.AN478_10970"/>
<dbReference type="Proteomes" id="UP000183104">
    <property type="component" value="Unassembled WGS sequence"/>
</dbReference>
<feature type="domain" description="Methyltransferase type 11" evidence="1">
    <location>
        <begin position="48"/>
        <end position="139"/>
    </location>
</feature>
<dbReference type="AlphaFoldDB" id="A0A0P9CKX9"/>
<evidence type="ECO:0000313" key="3">
    <source>
        <dbReference type="Proteomes" id="UP000183104"/>
    </source>
</evidence>
<keyword evidence="2" id="KW-0808">Transferase</keyword>
<dbReference type="InterPro" id="IPR050508">
    <property type="entry name" value="Methyltransf_Superfamily"/>
</dbReference>
<organism evidence="2 3">
    <name type="scientific">Thiohalorhabdus denitrificans</name>
    <dbReference type="NCBI Taxonomy" id="381306"/>
    <lineage>
        <taxon>Bacteria</taxon>
        <taxon>Pseudomonadati</taxon>
        <taxon>Pseudomonadota</taxon>
        <taxon>Gammaproteobacteria</taxon>
        <taxon>Thiohalorhabdales</taxon>
        <taxon>Thiohalorhabdaceae</taxon>
        <taxon>Thiohalorhabdus</taxon>
    </lineage>
</organism>
<dbReference type="InterPro" id="IPR013216">
    <property type="entry name" value="Methyltransf_11"/>
</dbReference>
<dbReference type="Gene3D" id="3.40.50.150">
    <property type="entry name" value="Vaccinia Virus protein VP39"/>
    <property type="match status" value="1"/>
</dbReference>
<dbReference type="CDD" id="cd02440">
    <property type="entry name" value="AdoMet_MTases"/>
    <property type="match status" value="1"/>
</dbReference>
<dbReference type="OrthoDB" id="323463at2"/>
<dbReference type="GO" id="GO:0032259">
    <property type="term" value="P:methylation"/>
    <property type="evidence" value="ECO:0007669"/>
    <property type="project" value="UniProtKB-KW"/>
</dbReference>
<sequence length="204" mass="22886">MRNRLDPVRRRYDRLAPVYEWFEGPMEVLAMAAWRQDLVARVQGPAVLEAGVGTGKNLPLYGSGLTITAVDLSSRMLERSRRKPVRSPVQRLVMDVEHLGFPDNTFDEVLATFLFCSVSNPVRGLCELARVVRPGGRVLLLEHVRPGGPLLGPLFDRLNPLVLHTIGPNINRDTVGNIREAGLMVEEETDLFRDIVKRLVCRVP</sequence>
<keyword evidence="3" id="KW-1185">Reference proteome</keyword>
<dbReference type="EMBL" id="FMUN01000002">
    <property type="protein sequence ID" value="SCX95894.1"/>
    <property type="molecule type" value="Genomic_DNA"/>
</dbReference>
<dbReference type="SUPFAM" id="SSF53335">
    <property type="entry name" value="S-adenosyl-L-methionine-dependent methyltransferases"/>
    <property type="match status" value="1"/>
</dbReference>
<gene>
    <name evidence="2" type="ORF">SAMN05661077_0839</name>
</gene>
<keyword evidence="2" id="KW-0830">Ubiquinone</keyword>
<accession>A0A0P9CKX9</accession>